<dbReference type="RefSeq" id="YP_010769013.1">
    <property type="nucleotide sequence ID" value="NC_073853.1"/>
</dbReference>
<dbReference type="Proteomes" id="UP000679625">
    <property type="component" value="Segment"/>
</dbReference>
<reference evidence="1" key="1">
    <citation type="submission" date="2020-09" db="EMBL/GenBank/DDBJ databases">
        <title>Leviviricetes taxonomy.</title>
        <authorList>
            <person name="Stockdale S.R."/>
            <person name="Callanan J."/>
            <person name="Adriaenssens E.M."/>
            <person name="Kuhn J.H."/>
            <person name="Rumnieks J."/>
            <person name="Shkoporov A."/>
            <person name="Draper L.A."/>
            <person name="Ross P."/>
            <person name="Hill C."/>
        </authorList>
    </citation>
    <scope>NUCLEOTIDE SEQUENCE</scope>
</reference>
<dbReference type="GO" id="GO:0019028">
    <property type="term" value="C:viral capsid"/>
    <property type="evidence" value="ECO:0007669"/>
    <property type="project" value="UniProtKB-KW"/>
</dbReference>
<name>A0A8S5L5R0_9VIRU</name>
<sequence length="124" mass="13427">MVANFRILSIDTNSVLLANPSSITHTLRQKIGRSDKTVDGQKLTNVRFEVIENFKNPVAVNGETVADTGSIRLAISGSTLSKDVIIKRWEQFKLNTDALIANGSLEGFLMSPDVALAVDAEVTP</sequence>
<organism evidence="1 2">
    <name type="scientific">ssRNA phage SRR5995670_1</name>
    <dbReference type="NCBI Taxonomy" id="2786478"/>
    <lineage>
        <taxon>Viruses</taxon>
        <taxon>Riboviria</taxon>
        <taxon>Orthornavirae</taxon>
        <taxon>Lenarviricota</taxon>
        <taxon>Leviviricetes</taxon>
        <taxon>Norzivirales</taxon>
        <taxon>Duinviridae</taxon>
        <taxon>Beshanovirus</taxon>
        <taxon>Beshanovirus aquicola</taxon>
    </lineage>
</organism>
<accession>A0A8S5L5R0</accession>
<keyword evidence="1" id="KW-0946">Virion</keyword>
<keyword evidence="2" id="KW-1185">Reference proteome</keyword>
<keyword evidence="1" id="KW-0167">Capsid protein</keyword>
<dbReference type="GeneID" id="80397907"/>
<dbReference type="EMBL" id="BK014219">
    <property type="protein sequence ID" value="DAD52829.1"/>
    <property type="molecule type" value="Genomic_RNA"/>
</dbReference>
<evidence type="ECO:0000313" key="1">
    <source>
        <dbReference type="EMBL" id="DAD52829.1"/>
    </source>
</evidence>
<dbReference type="KEGG" id="vg:80397907"/>
<protein>
    <submittedName>
        <fullName evidence="1">Coat protein</fullName>
    </submittedName>
</protein>
<evidence type="ECO:0000313" key="2">
    <source>
        <dbReference type="Proteomes" id="UP000679625"/>
    </source>
</evidence>
<gene>
    <name evidence="1" type="primary">SRR5995670_1_2</name>
</gene>
<proteinExistence type="predicted"/>